<dbReference type="STRING" id="153721.MYP_4363"/>
<organism evidence="1 2">
    <name type="scientific">Sporocytophaga myxococcoides</name>
    <dbReference type="NCBI Taxonomy" id="153721"/>
    <lineage>
        <taxon>Bacteria</taxon>
        <taxon>Pseudomonadati</taxon>
        <taxon>Bacteroidota</taxon>
        <taxon>Cytophagia</taxon>
        <taxon>Cytophagales</taxon>
        <taxon>Cytophagaceae</taxon>
        <taxon>Sporocytophaga</taxon>
    </lineage>
</organism>
<reference evidence="1 2" key="1">
    <citation type="submission" date="2014-09" db="EMBL/GenBank/DDBJ databases">
        <title>Sporocytophaga myxococcoides PG-01 genome sequencing.</title>
        <authorList>
            <person name="Liu L."/>
            <person name="Gao P.J."/>
            <person name="Chen G.J."/>
            <person name="Wang L.S."/>
        </authorList>
    </citation>
    <scope>NUCLEOTIDE SEQUENCE [LARGE SCALE GENOMIC DNA]</scope>
    <source>
        <strain evidence="1 2">PG-01</strain>
    </source>
</reference>
<evidence type="ECO:0000313" key="1">
    <source>
        <dbReference type="EMBL" id="GAL87133.1"/>
    </source>
</evidence>
<comment type="caution">
    <text evidence="1">The sequence shown here is derived from an EMBL/GenBank/DDBJ whole genome shotgun (WGS) entry which is preliminary data.</text>
</comment>
<protein>
    <submittedName>
        <fullName evidence="1">Uncharacterized protein</fullName>
    </submittedName>
</protein>
<keyword evidence="2" id="KW-1185">Reference proteome</keyword>
<proteinExistence type="predicted"/>
<accession>A0A098LLV8</accession>
<dbReference type="AlphaFoldDB" id="A0A098LLV8"/>
<evidence type="ECO:0000313" key="2">
    <source>
        <dbReference type="Proteomes" id="UP000030185"/>
    </source>
</evidence>
<sequence>MIYYQNNISFLFNSLNFYSIWSIEVINRIFQRQVINFNFLNIQEMSSAVKIKSP</sequence>
<gene>
    <name evidence="1" type="ORF">MYP_4363</name>
</gene>
<name>A0A098LLV8_9BACT</name>
<dbReference type="EMBL" id="BBLT01000011">
    <property type="protein sequence ID" value="GAL87133.1"/>
    <property type="molecule type" value="Genomic_DNA"/>
</dbReference>
<dbReference type="Proteomes" id="UP000030185">
    <property type="component" value="Unassembled WGS sequence"/>
</dbReference>